<dbReference type="PANTHER" id="PTHR42684">
    <property type="entry name" value="ADENOSYLMETHIONINE-8-AMINO-7-OXONONANOATE AMINOTRANSFERASE"/>
    <property type="match status" value="1"/>
</dbReference>
<evidence type="ECO:0000256" key="2">
    <source>
        <dbReference type="ARBA" id="ARBA00022576"/>
    </source>
</evidence>
<dbReference type="GO" id="GO:0009102">
    <property type="term" value="P:biotin biosynthetic process"/>
    <property type="evidence" value="ECO:0007669"/>
    <property type="project" value="TreeGrafter"/>
</dbReference>
<dbReference type="CDD" id="cd00610">
    <property type="entry name" value="OAT_like"/>
    <property type="match status" value="1"/>
</dbReference>
<dbReference type="EMBL" id="JAAKZF010000016">
    <property type="protein sequence ID" value="NGO52281.1"/>
    <property type="molecule type" value="Genomic_DNA"/>
</dbReference>
<protein>
    <submittedName>
        <fullName evidence="6">Aminotransferase class III-fold pyridoxal phosphate-dependent enzyme</fullName>
    </submittedName>
</protein>
<dbReference type="InterPro" id="IPR015424">
    <property type="entry name" value="PyrdxlP-dep_Trfase"/>
</dbReference>
<dbReference type="InterPro" id="IPR005814">
    <property type="entry name" value="Aminotrans_3"/>
</dbReference>
<gene>
    <name evidence="6" type="ORF">G6N73_14030</name>
</gene>
<dbReference type="InterPro" id="IPR015422">
    <property type="entry name" value="PyrdxlP-dep_Trfase_small"/>
</dbReference>
<dbReference type="Gene3D" id="3.40.640.10">
    <property type="entry name" value="Type I PLP-dependent aspartate aminotransferase-like (Major domain)"/>
    <property type="match status" value="1"/>
</dbReference>
<dbReference type="AlphaFoldDB" id="A0A6G4WBY7"/>
<dbReference type="Gene3D" id="3.90.1150.10">
    <property type="entry name" value="Aspartate Aminotransferase, domain 1"/>
    <property type="match status" value="1"/>
</dbReference>
<keyword evidence="4 5" id="KW-0663">Pyridoxal phosphate</keyword>
<dbReference type="Proteomes" id="UP001642900">
    <property type="component" value="Unassembled WGS sequence"/>
</dbReference>
<keyword evidence="3" id="KW-0808">Transferase</keyword>
<dbReference type="Pfam" id="PF00202">
    <property type="entry name" value="Aminotran_3"/>
    <property type="match status" value="1"/>
</dbReference>
<dbReference type="GO" id="GO:0030170">
    <property type="term" value="F:pyridoxal phosphate binding"/>
    <property type="evidence" value="ECO:0007669"/>
    <property type="project" value="InterPro"/>
</dbReference>
<comment type="similarity">
    <text evidence="1 5">Belongs to the class-III pyridoxal-phosphate-dependent aminotransferase family.</text>
</comment>
<organism evidence="6 7">
    <name type="scientific">Allomesorhizobium camelthorni</name>
    <dbReference type="NCBI Taxonomy" id="475069"/>
    <lineage>
        <taxon>Bacteria</taxon>
        <taxon>Pseudomonadati</taxon>
        <taxon>Pseudomonadota</taxon>
        <taxon>Alphaproteobacteria</taxon>
        <taxon>Hyphomicrobiales</taxon>
        <taxon>Phyllobacteriaceae</taxon>
        <taxon>Allomesorhizobium</taxon>
    </lineage>
</organism>
<evidence type="ECO:0000256" key="1">
    <source>
        <dbReference type="ARBA" id="ARBA00008954"/>
    </source>
</evidence>
<dbReference type="PANTHER" id="PTHR42684:SF3">
    <property type="entry name" value="ADENOSYLMETHIONINE-8-AMINO-7-OXONONANOATE AMINOTRANSFERASE"/>
    <property type="match status" value="1"/>
</dbReference>
<evidence type="ECO:0000256" key="3">
    <source>
        <dbReference type="ARBA" id="ARBA00022679"/>
    </source>
</evidence>
<proteinExistence type="inferred from homology"/>
<dbReference type="InterPro" id="IPR015421">
    <property type="entry name" value="PyrdxlP-dep_Trfase_major"/>
</dbReference>
<sequence>MLDNPPLTNLQTRDIESLLHPYTPIHQLKSTGTVVMGRGKGVYVYDTQGRGYIEGMSGLWCAGLGFGDEEMIEAAIEQMRTLPYYHIFGAKSSEPAIELAEKLKEIAPVPISKVFFTSSGSEANDTQVKLAWYMNNAMGRPNKKKIISRIKAYHGVTVMAASLTGLPSNHNGWDLPVDRVLHTDCPHHYRFGIEGESEAEFTARMAKSLRDLIEREGPDTIAAMIAEPVMGAGGVVIPPKGYYEAIQAVLAEHDIMLIADEVITGFGRTGNWWGSQTLNMRPKTISAAKQLTSAYAPLGAVMVPEDVYQAYVDHSATLGTFAHGFTYGGHPLSCALGVKAIEIYQRRDIIGHVRRLMPVFERRMKKIGEHPLVGEARYCGLVGAAELVADKASKRSFDPRNGVGPKASKLIEENGAILRALGDTIAICPPMIISEAELNELFDRFETGLDQAEAWVSTGALRAA</sequence>
<dbReference type="SUPFAM" id="SSF53383">
    <property type="entry name" value="PLP-dependent transferases"/>
    <property type="match status" value="1"/>
</dbReference>
<keyword evidence="7" id="KW-1185">Reference proteome</keyword>
<dbReference type="FunFam" id="3.40.640.10:FF:000014">
    <property type="entry name" value="Adenosylmethionine-8-amino-7-oxononanoate aminotransferase, probable"/>
    <property type="match status" value="1"/>
</dbReference>
<evidence type="ECO:0000313" key="7">
    <source>
        <dbReference type="Proteomes" id="UP001642900"/>
    </source>
</evidence>
<comment type="caution">
    <text evidence="6">The sequence shown here is derived from an EMBL/GenBank/DDBJ whole genome shotgun (WGS) entry which is preliminary data.</text>
</comment>
<evidence type="ECO:0000313" key="6">
    <source>
        <dbReference type="EMBL" id="NGO52281.1"/>
    </source>
</evidence>
<dbReference type="NCBIfam" id="NF004767">
    <property type="entry name" value="PRK06105.1"/>
    <property type="match status" value="1"/>
</dbReference>
<evidence type="ECO:0000256" key="5">
    <source>
        <dbReference type="RuleBase" id="RU003560"/>
    </source>
</evidence>
<evidence type="ECO:0000256" key="4">
    <source>
        <dbReference type="ARBA" id="ARBA00022898"/>
    </source>
</evidence>
<dbReference type="GO" id="GO:0009448">
    <property type="term" value="P:gamma-aminobutyric acid metabolic process"/>
    <property type="evidence" value="ECO:0007669"/>
    <property type="project" value="TreeGrafter"/>
</dbReference>
<accession>A0A6G4WBY7</accession>
<dbReference type="RefSeq" id="WP_165028532.1">
    <property type="nucleotide sequence ID" value="NZ_JAAKZF010000016.1"/>
</dbReference>
<dbReference type="GO" id="GO:0004015">
    <property type="term" value="F:adenosylmethionine-8-amino-7-oxononanoate transaminase activity"/>
    <property type="evidence" value="ECO:0007669"/>
    <property type="project" value="TreeGrafter"/>
</dbReference>
<reference evidence="6 7" key="1">
    <citation type="submission" date="2020-02" db="EMBL/GenBank/DDBJ databases">
        <title>Genome sequence of strain CCNWXJ40-4.</title>
        <authorList>
            <person name="Gao J."/>
            <person name="Sun J."/>
        </authorList>
    </citation>
    <scope>NUCLEOTIDE SEQUENCE [LARGE SCALE GENOMIC DNA]</scope>
    <source>
        <strain evidence="6 7">CCNWXJ 40-4</strain>
    </source>
</reference>
<keyword evidence="2 6" id="KW-0032">Aminotransferase</keyword>
<name>A0A6G4WBY7_9HYPH</name>